<dbReference type="GeneID" id="61529399"/>
<dbReference type="InterPro" id="IPR016181">
    <property type="entry name" value="Acyl_CoA_acyltransferase"/>
</dbReference>
<evidence type="ECO:0000313" key="2">
    <source>
        <dbReference type="Proteomes" id="UP000078572"/>
    </source>
</evidence>
<sequence length="235" mass="25947">MAAPDAHVLDNPIWSSLASGHLHFRQGGPLACRYRADVAPFAAIVASSDETAAAWQALHRLLEPGEQLSLFARSAIDVPQEFAVERAGLLQQMMVVRDPGGPVDTTGIVRLGRADAADMFDLAERTKPGPFRTRTQETGQYIGIREGGRLIAMAGERMQLDDYVEISAVCVDDAHRGKGFANRLIRVLQHDIAQRGQTPFLHVFDHNRVAIALYERLGFAIRQSFYLTKVTRLEA</sequence>
<dbReference type="Gene3D" id="3.40.630.30">
    <property type="match status" value="1"/>
</dbReference>
<reference evidence="2" key="1">
    <citation type="submission" date="2016-06" db="EMBL/GenBank/DDBJ databases">
        <authorList>
            <person name="Xu Y."/>
            <person name="Nagy A."/>
            <person name="Yan X."/>
            <person name="Kim S.W."/>
            <person name="Haley B."/>
            <person name="Liu N.T."/>
            <person name="Nou X."/>
        </authorList>
    </citation>
    <scope>NUCLEOTIDE SEQUENCE [LARGE SCALE GENOMIC DNA]</scope>
    <source>
        <strain evidence="2">ATCC 49129</strain>
    </source>
</reference>
<dbReference type="SUPFAM" id="SSF55729">
    <property type="entry name" value="Acyl-CoA N-acyltransferases (Nat)"/>
    <property type="match status" value="1"/>
</dbReference>
<proteinExistence type="predicted"/>
<protein>
    <submittedName>
        <fullName evidence="1">Uncharacterized protein</fullName>
    </submittedName>
</protein>
<dbReference type="InterPro" id="IPR013653">
    <property type="entry name" value="GCN5-like_dom"/>
</dbReference>
<keyword evidence="2" id="KW-1185">Reference proteome</keyword>
<dbReference type="EMBL" id="CP016023">
    <property type="protein sequence ID" value="ANJ75817.1"/>
    <property type="molecule type" value="Genomic_DNA"/>
</dbReference>
<dbReference type="GO" id="GO:0016747">
    <property type="term" value="F:acyltransferase activity, transferring groups other than amino-acyl groups"/>
    <property type="evidence" value="ECO:0007669"/>
    <property type="project" value="InterPro"/>
</dbReference>
<organism evidence="1 2">
    <name type="scientific">Ralstonia insidiosa</name>
    <dbReference type="NCBI Taxonomy" id="190721"/>
    <lineage>
        <taxon>Bacteria</taxon>
        <taxon>Pseudomonadati</taxon>
        <taxon>Pseudomonadota</taxon>
        <taxon>Betaproteobacteria</taxon>
        <taxon>Burkholderiales</taxon>
        <taxon>Burkholderiaceae</taxon>
        <taxon>Ralstonia</taxon>
    </lineage>
</organism>
<dbReference type="InterPro" id="IPR000182">
    <property type="entry name" value="GNAT_dom"/>
</dbReference>
<dbReference type="RefSeq" id="WP_064808655.1">
    <property type="nucleotide sequence ID" value="NZ_CP016023.1"/>
</dbReference>
<dbReference type="STRING" id="190721.ACS15_5544"/>
<name>A0A192A6A2_9RALS</name>
<dbReference type="AlphaFoldDB" id="A0A192A6A2"/>
<dbReference type="CDD" id="cd04301">
    <property type="entry name" value="NAT_SF"/>
    <property type="match status" value="1"/>
</dbReference>
<dbReference type="Pfam" id="PF08445">
    <property type="entry name" value="FR47"/>
    <property type="match status" value="1"/>
</dbReference>
<gene>
    <name evidence="1" type="ORF">A9Y76_25470</name>
</gene>
<dbReference type="Proteomes" id="UP000078572">
    <property type="component" value="Chromosome 2"/>
</dbReference>
<dbReference type="OrthoDB" id="9796919at2"/>
<accession>A0A192A6A2</accession>
<evidence type="ECO:0000313" key="1">
    <source>
        <dbReference type="EMBL" id="ANJ75817.1"/>
    </source>
</evidence>
<dbReference type="PROSITE" id="PS51186">
    <property type="entry name" value="GNAT"/>
    <property type="match status" value="1"/>
</dbReference>